<dbReference type="Proteomes" id="UP000288859">
    <property type="component" value="Unassembled WGS sequence"/>
</dbReference>
<evidence type="ECO:0000313" key="2">
    <source>
        <dbReference type="EMBL" id="RVX68737.1"/>
    </source>
</evidence>
<protein>
    <submittedName>
        <fullName evidence="2">Uncharacterized protein</fullName>
    </submittedName>
</protein>
<dbReference type="EMBL" id="NAJM01000035">
    <property type="protein sequence ID" value="RVX68737.1"/>
    <property type="molecule type" value="Genomic_DNA"/>
</dbReference>
<sequence>MRSISILLPYLAVGFVAANAPSGPIVTVTSTRTHTVYPVTNPITCAKLSKSDHAKTEYNGLWDDWKNVVPTSLPTTTAGPKSSSTSWGIGTVSSTTTGPTSLSSVISNSTEVCNDNLNRSKWCNGKSIASDHTKNDYYTGVVRKYTFTITNTTLVFDGLVVCSHKSQDLV</sequence>
<feature type="signal peptide" evidence="1">
    <location>
        <begin position="1"/>
        <end position="18"/>
    </location>
</feature>
<keyword evidence="1" id="KW-0732">Signal</keyword>
<gene>
    <name evidence="2" type="ORF">B0A52_07623</name>
</gene>
<evidence type="ECO:0000313" key="3">
    <source>
        <dbReference type="Proteomes" id="UP000288859"/>
    </source>
</evidence>
<name>A0A438MYB9_EXOME</name>
<proteinExistence type="predicted"/>
<comment type="caution">
    <text evidence="2">The sequence shown here is derived from an EMBL/GenBank/DDBJ whole genome shotgun (WGS) entry which is preliminary data.</text>
</comment>
<evidence type="ECO:0000256" key="1">
    <source>
        <dbReference type="SAM" id="SignalP"/>
    </source>
</evidence>
<dbReference type="AlphaFoldDB" id="A0A438MYB9"/>
<accession>A0A438MYB9</accession>
<feature type="chain" id="PRO_5019044425" evidence="1">
    <location>
        <begin position="19"/>
        <end position="170"/>
    </location>
</feature>
<dbReference type="OrthoDB" id="10315470at2759"/>
<dbReference type="VEuPathDB" id="FungiDB:PV10_01264"/>
<organism evidence="2 3">
    <name type="scientific">Exophiala mesophila</name>
    <name type="common">Black yeast-like fungus</name>
    <dbReference type="NCBI Taxonomy" id="212818"/>
    <lineage>
        <taxon>Eukaryota</taxon>
        <taxon>Fungi</taxon>
        <taxon>Dikarya</taxon>
        <taxon>Ascomycota</taxon>
        <taxon>Pezizomycotina</taxon>
        <taxon>Eurotiomycetes</taxon>
        <taxon>Chaetothyriomycetidae</taxon>
        <taxon>Chaetothyriales</taxon>
        <taxon>Herpotrichiellaceae</taxon>
        <taxon>Exophiala</taxon>
    </lineage>
</organism>
<reference evidence="2 3" key="1">
    <citation type="submission" date="2017-03" db="EMBL/GenBank/DDBJ databases">
        <title>Genomes of endolithic fungi from Antarctica.</title>
        <authorList>
            <person name="Coleine C."/>
            <person name="Masonjones S."/>
            <person name="Stajich J.E."/>
        </authorList>
    </citation>
    <scope>NUCLEOTIDE SEQUENCE [LARGE SCALE GENOMIC DNA]</scope>
    <source>
        <strain evidence="2 3">CCFEE 6314</strain>
    </source>
</reference>